<evidence type="ECO:0000256" key="1">
    <source>
        <dbReference type="SAM" id="MobiDB-lite"/>
    </source>
</evidence>
<sequence>MSLPVGSIIYYAADNVNALRGWQLCDGTGTTPDLRGMFLCGSTTDHAARSVMKSSSCSSWKAPATETISIKVGVPRIPTDKARVNEWSTHSMIQWQNDAMSFTAAGGDQETRPKNTALNFLLKITTDAEIPIGAVVPLGAAEGVSTASQMLPWLKCDGEKMPKAGFPELFSLLSTRYNTLALTDKDNVYVPELRGLFVRGVLHNRDALYDPDSSRRTAPDATQGADFAGTNQRYGTNVNQWEVSIPHFPRTYIEDGRSHMVDCGLFSGSTNMADGDYRTTQRWTGFAKETRPENAAVNYYIAGRKHATLPVSGIIATMDIIDDPSWLLCDGRLVARSDYPELCQKINYAWGGFENTHCNIPNLGGRFLRGADLRNPRMDGSMFDPVLDNDRFQRRRVGIAPETETIWNTCGAGSLQWSAIGIPDAWRNAQEAVVGVETLETGASVQRIDLEPKLGPLMEVGHSSNGIAARVPHATDSNALGIGPFYASKKNEKTFWTTVNSQDNITAPMRTYVNFYIKARP</sequence>
<dbReference type="EMBL" id="JAFJYH010000477">
    <property type="protein sequence ID" value="KAG4411442.1"/>
    <property type="molecule type" value="Genomic_DNA"/>
</dbReference>
<keyword evidence="4" id="KW-1185">Reference proteome</keyword>
<dbReference type="Pfam" id="PF07484">
    <property type="entry name" value="Collar"/>
    <property type="match status" value="2"/>
</dbReference>
<reference evidence="3" key="1">
    <citation type="submission" date="2021-02" db="EMBL/GenBank/DDBJ databases">
        <title>Genome sequence Cadophora malorum strain M34.</title>
        <authorList>
            <person name="Stefanovic E."/>
            <person name="Vu D."/>
            <person name="Scully C."/>
            <person name="Dijksterhuis J."/>
            <person name="Roader J."/>
            <person name="Houbraken J."/>
        </authorList>
    </citation>
    <scope>NUCLEOTIDE SEQUENCE</scope>
    <source>
        <strain evidence="3">M34</strain>
    </source>
</reference>
<evidence type="ECO:0000259" key="2">
    <source>
        <dbReference type="Pfam" id="PF07484"/>
    </source>
</evidence>
<dbReference type="InterPro" id="IPR011083">
    <property type="entry name" value="Phage_tail_collar_dom"/>
</dbReference>
<feature type="compositionally biased region" description="Basic and acidic residues" evidence="1">
    <location>
        <begin position="209"/>
        <end position="218"/>
    </location>
</feature>
<dbReference type="AlphaFoldDB" id="A0A8H7T1D7"/>
<evidence type="ECO:0000313" key="3">
    <source>
        <dbReference type="EMBL" id="KAG4411442.1"/>
    </source>
</evidence>
<protein>
    <recommendedName>
        <fullName evidence="2">Phage tail collar domain-containing protein</fullName>
    </recommendedName>
</protein>
<dbReference type="OrthoDB" id="3493401at2759"/>
<dbReference type="Proteomes" id="UP000664132">
    <property type="component" value="Unassembled WGS sequence"/>
</dbReference>
<comment type="caution">
    <text evidence="3">The sequence shown here is derived from an EMBL/GenBank/DDBJ whole genome shotgun (WGS) entry which is preliminary data.</text>
</comment>
<accession>A0A8H7T1D7</accession>
<feature type="domain" description="Phage tail collar" evidence="2">
    <location>
        <begin position="153"/>
        <end position="198"/>
    </location>
</feature>
<evidence type="ECO:0000313" key="4">
    <source>
        <dbReference type="Proteomes" id="UP000664132"/>
    </source>
</evidence>
<dbReference type="Gene3D" id="3.90.1340.10">
    <property type="entry name" value="Phage tail collar domain"/>
    <property type="match status" value="2"/>
</dbReference>
<dbReference type="InterPro" id="IPR037053">
    <property type="entry name" value="Phage_tail_collar_dom_sf"/>
</dbReference>
<gene>
    <name evidence="3" type="ORF">IFR04_015429</name>
</gene>
<feature type="domain" description="Phage tail collar" evidence="2">
    <location>
        <begin position="325"/>
        <end position="368"/>
    </location>
</feature>
<proteinExistence type="predicted"/>
<dbReference type="SUPFAM" id="SSF88874">
    <property type="entry name" value="Receptor-binding domain of short tail fibre protein gp12"/>
    <property type="match status" value="3"/>
</dbReference>
<name>A0A8H7T1D7_9HELO</name>
<feature type="region of interest" description="Disordered" evidence="1">
    <location>
        <begin position="209"/>
        <end position="229"/>
    </location>
</feature>
<organism evidence="3 4">
    <name type="scientific">Cadophora malorum</name>
    <dbReference type="NCBI Taxonomy" id="108018"/>
    <lineage>
        <taxon>Eukaryota</taxon>
        <taxon>Fungi</taxon>
        <taxon>Dikarya</taxon>
        <taxon>Ascomycota</taxon>
        <taxon>Pezizomycotina</taxon>
        <taxon>Leotiomycetes</taxon>
        <taxon>Helotiales</taxon>
        <taxon>Ploettnerulaceae</taxon>
        <taxon>Cadophora</taxon>
    </lineage>
</organism>